<sequence length="62" mass="7509">MWLQNSQKEQENHLLLGLFILDIKRLMKYIVKQQIRRLFLSQMLITYQEVCLVNTCLGDIQR</sequence>
<protein>
    <submittedName>
        <fullName evidence="1">Uncharacterized protein</fullName>
    </submittedName>
</protein>
<dbReference type="Proteomes" id="UP000029553">
    <property type="component" value="Unassembled WGS sequence"/>
</dbReference>
<proteinExistence type="predicted"/>
<comment type="caution">
    <text evidence="1">The sequence shown here is derived from an EMBL/GenBank/DDBJ whole genome shotgun (WGS) entry which is preliminary data.</text>
</comment>
<evidence type="ECO:0000313" key="2">
    <source>
        <dbReference type="Proteomes" id="UP000029553"/>
    </source>
</evidence>
<name>A0A096HBM8_COMTE</name>
<dbReference type="EMBL" id="AWOR01000070">
    <property type="protein sequence ID" value="KGH26252.1"/>
    <property type="molecule type" value="Genomic_DNA"/>
</dbReference>
<reference evidence="1 2" key="1">
    <citation type="submission" date="2013-09" db="EMBL/GenBank/DDBJ databases">
        <title>High correlation between genotypes and phenotypes of environmental bacteria Comamonas testosteroni strains.</title>
        <authorList>
            <person name="Liu L."/>
            <person name="Zhu W."/>
            <person name="Xia X."/>
            <person name="Xu B."/>
            <person name="Luo M."/>
            <person name="Wang G."/>
        </authorList>
    </citation>
    <scope>NUCLEOTIDE SEQUENCE [LARGE SCALE GENOMIC DNA]</scope>
    <source>
        <strain evidence="1 2">JL40</strain>
    </source>
</reference>
<evidence type="ECO:0000313" key="1">
    <source>
        <dbReference type="EMBL" id="KGH26252.1"/>
    </source>
</evidence>
<accession>A0A096HBM8</accession>
<organism evidence="1 2">
    <name type="scientific">Comamonas testosteroni</name>
    <name type="common">Pseudomonas testosteroni</name>
    <dbReference type="NCBI Taxonomy" id="285"/>
    <lineage>
        <taxon>Bacteria</taxon>
        <taxon>Pseudomonadati</taxon>
        <taxon>Pseudomonadota</taxon>
        <taxon>Betaproteobacteria</taxon>
        <taxon>Burkholderiales</taxon>
        <taxon>Comamonadaceae</taxon>
        <taxon>Comamonas</taxon>
    </lineage>
</organism>
<dbReference type="AlphaFoldDB" id="A0A096HBM8"/>
<gene>
    <name evidence="1" type="ORF">P353_22545</name>
</gene>